<dbReference type="SUPFAM" id="SSF63380">
    <property type="entry name" value="Riboflavin synthase domain-like"/>
    <property type="match status" value="1"/>
</dbReference>
<reference evidence="2" key="2">
    <citation type="submission" date="2022-05" db="EMBL/GenBank/DDBJ databases">
        <authorList>
            <person name="Kim J.-S."/>
            <person name="Lee K."/>
            <person name="Suh M."/>
            <person name="Eom M."/>
            <person name="Kim J.-S."/>
            <person name="Kim D.-S."/>
            <person name="Ko S.-H."/>
            <person name="Shin Y."/>
            <person name="Lee J.-S."/>
        </authorList>
    </citation>
    <scope>NUCLEOTIDE SEQUENCE</scope>
    <source>
        <strain evidence="2">N237</strain>
    </source>
</reference>
<dbReference type="InterPro" id="IPR013113">
    <property type="entry name" value="SIP_FAD-bd"/>
</dbReference>
<accession>A0ABY4QV16</accession>
<dbReference type="InterPro" id="IPR039374">
    <property type="entry name" value="SIP_fam"/>
</dbReference>
<evidence type="ECO:0000259" key="1">
    <source>
        <dbReference type="PROSITE" id="PS51384"/>
    </source>
</evidence>
<gene>
    <name evidence="2" type="ORF">M6D93_11000</name>
</gene>
<dbReference type="InterPro" id="IPR017927">
    <property type="entry name" value="FAD-bd_FR_type"/>
</dbReference>
<sequence length="289" mass="31563">MTEPVGRERPRHPISARVLRREQLSPSLVRLVVGDGDIARFDGERAAAFADAYVKVMFLHPEADYDRPIDMAAIRTSHPAEHWPKLRTYTVREWDADAQELTLDFVVHGEEGLAGPWAASVGTGAEILLNGPGGGYSPDPEADWHLLVGDDSALPAIAAALQRLRNRAGDPAETLVFIEVHDQAHEIPLAIGARTTVHWVHRGDEAVGLRLVEQVGRALFPAGRVHAFVHGEAGAVRQLRRHLRGERGIGLDQLSISGYWRLGADDEAWRAAKRDSNTAVEAEDPVPGG</sequence>
<dbReference type="Gene3D" id="3.40.50.80">
    <property type="entry name" value="Nucleotide-binding domain of ferredoxin-NADP reductase (FNR) module"/>
    <property type="match status" value="1"/>
</dbReference>
<evidence type="ECO:0000313" key="3">
    <source>
        <dbReference type="Proteomes" id="UP001056336"/>
    </source>
</evidence>
<dbReference type="InterPro" id="IPR007037">
    <property type="entry name" value="SIP_rossman_dom"/>
</dbReference>
<dbReference type="Proteomes" id="UP001056336">
    <property type="component" value="Chromosome"/>
</dbReference>
<dbReference type="PROSITE" id="PS51384">
    <property type="entry name" value="FAD_FR"/>
    <property type="match status" value="1"/>
</dbReference>
<dbReference type="EMBL" id="CP097332">
    <property type="protein sequence ID" value="UQX86835.1"/>
    <property type="molecule type" value="Genomic_DNA"/>
</dbReference>
<dbReference type="CDD" id="cd06193">
    <property type="entry name" value="siderophore_interacting"/>
    <property type="match status" value="1"/>
</dbReference>
<dbReference type="PANTHER" id="PTHR30157">
    <property type="entry name" value="FERRIC REDUCTASE, NADPH-DEPENDENT"/>
    <property type="match status" value="1"/>
</dbReference>
<keyword evidence="3" id="KW-1185">Reference proteome</keyword>
<dbReference type="RefSeq" id="WP_249769220.1">
    <property type="nucleotide sequence ID" value="NZ_CP097332.1"/>
</dbReference>
<dbReference type="InterPro" id="IPR017938">
    <property type="entry name" value="Riboflavin_synthase-like_b-brl"/>
</dbReference>
<dbReference type="Pfam" id="PF04954">
    <property type="entry name" value="SIP"/>
    <property type="match status" value="1"/>
</dbReference>
<reference evidence="2" key="1">
    <citation type="journal article" date="2018" name="Int. J. Syst. Evol. Microbiol.">
        <title>Jatrophihabitans telluris sp. nov., isolated from sediment soil of lava forest wetlands and the emended description of the genus Jatrophihabitans.</title>
        <authorList>
            <person name="Lee K.C."/>
            <person name="Suh M.K."/>
            <person name="Eom M.K."/>
            <person name="Kim K.K."/>
            <person name="Kim J.S."/>
            <person name="Kim D.S."/>
            <person name="Ko S.H."/>
            <person name="Shin Y.K."/>
            <person name="Lee J.S."/>
        </authorList>
    </citation>
    <scope>NUCLEOTIDE SEQUENCE</scope>
    <source>
        <strain evidence="2">N237</strain>
    </source>
</reference>
<proteinExistence type="predicted"/>
<dbReference type="Pfam" id="PF08021">
    <property type="entry name" value="FAD_binding_9"/>
    <property type="match status" value="1"/>
</dbReference>
<dbReference type="PANTHER" id="PTHR30157:SF0">
    <property type="entry name" value="NADPH-DEPENDENT FERRIC-CHELATE REDUCTASE"/>
    <property type="match status" value="1"/>
</dbReference>
<evidence type="ECO:0000313" key="2">
    <source>
        <dbReference type="EMBL" id="UQX86835.1"/>
    </source>
</evidence>
<dbReference type="Gene3D" id="2.40.30.10">
    <property type="entry name" value="Translation factors"/>
    <property type="match status" value="1"/>
</dbReference>
<name>A0ABY4QV16_9ACTN</name>
<feature type="domain" description="FAD-binding FR-type" evidence="1">
    <location>
        <begin position="11"/>
        <end position="139"/>
    </location>
</feature>
<dbReference type="InterPro" id="IPR039261">
    <property type="entry name" value="FNR_nucleotide-bd"/>
</dbReference>
<protein>
    <submittedName>
        <fullName evidence="2">Siderophore-interacting protein</fullName>
    </submittedName>
</protein>
<organism evidence="2 3">
    <name type="scientific">Jatrophihabitans telluris</name>
    <dbReference type="NCBI Taxonomy" id="2038343"/>
    <lineage>
        <taxon>Bacteria</taxon>
        <taxon>Bacillati</taxon>
        <taxon>Actinomycetota</taxon>
        <taxon>Actinomycetes</taxon>
        <taxon>Jatrophihabitantales</taxon>
        <taxon>Jatrophihabitantaceae</taxon>
        <taxon>Jatrophihabitans</taxon>
    </lineage>
</organism>